<evidence type="ECO:0000259" key="6">
    <source>
        <dbReference type="Pfam" id="PF01926"/>
    </source>
</evidence>
<proteinExistence type="predicted"/>
<dbReference type="Pfam" id="PF05128">
    <property type="entry name" value="DUF697"/>
    <property type="match status" value="1"/>
</dbReference>
<dbReference type="InterPro" id="IPR021147">
    <property type="entry name" value="DUF697"/>
</dbReference>
<evidence type="ECO:0000256" key="1">
    <source>
        <dbReference type="ARBA" id="ARBA00004141"/>
    </source>
</evidence>
<accession>A0A916JYF9</accession>
<dbReference type="CDD" id="cd00882">
    <property type="entry name" value="Ras_like_GTPase"/>
    <property type="match status" value="1"/>
</dbReference>
<comment type="subcellular location">
    <subcellularLocation>
        <location evidence="1">Membrane</location>
        <topology evidence="1">Multi-pass membrane protein</topology>
    </subcellularLocation>
</comment>
<protein>
    <recommendedName>
        <fullName evidence="6">G domain-containing protein</fullName>
    </recommendedName>
</protein>
<dbReference type="GO" id="GO:0016020">
    <property type="term" value="C:membrane"/>
    <property type="evidence" value="ECO:0007669"/>
    <property type="project" value="UniProtKB-SubCell"/>
</dbReference>
<gene>
    <name evidence="7" type="ORF">LEUCIP111803_01346</name>
</gene>
<keyword evidence="4" id="KW-0472">Membrane</keyword>
<feature type="region of interest" description="Disordered" evidence="5">
    <location>
        <begin position="1"/>
        <end position="22"/>
    </location>
</feature>
<dbReference type="InterPro" id="IPR006073">
    <property type="entry name" value="GTP-bd"/>
</dbReference>
<dbReference type="Pfam" id="PF01926">
    <property type="entry name" value="MMR_HSR1"/>
    <property type="match status" value="1"/>
</dbReference>
<keyword evidence="8" id="KW-1185">Reference proteome</keyword>
<comment type="caution">
    <text evidence="7">The sequence shown here is derived from an EMBL/GenBank/DDBJ whole genome shotgun (WGS) entry which is preliminary data.</text>
</comment>
<sequence>MSGAPEQADGEERPEVDERPFIEASSQARQRYGRFNLAIVGGTGVGKSSLVNAVFGRDHAKVGKGLPVTSGVNYYHDDSLGIWDFEGFEIGSSRSPAETLRAHLRTVSERPADEQIAVVWYCVAAHADRLTLPDIEMIRELDASGLPVILVLTKVNWTKHPVTGRVRASKDAEEFRDWLEHPVDAEGAPIHLPIRRVILTSAHGAHGKGTQGKGTGHGLGELVAETLALSPEDEKEAFRIAQRLNLPWKREMARRVVAAASAAAAAAAAVPIPVADAATLAPIQLSMMARISVIYDLELRTMLSTSALAQLGAQMAGRALAHSFVKLIPMAGSAVNAAVASAITAATGEGWIRLCEQVHTGKVDLARVSDAWGDFSPTIVSVVTKLATGKAAKG</sequence>
<dbReference type="GO" id="GO:0005525">
    <property type="term" value="F:GTP binding"/>
    <property type="evidence" value="ECO:0007669"/>
    <property type="project" value="InterPro"/>
</dbReference>
<name>A0A916JYF9_9MICO</name>
<dbReference type="AlphaFoldDB" id="A0A916JYF9"/>
<reference evidence="7" key="1">
    <citation type="submission" date="2021-06" db="EMBL/GenBank/DDBJ databases">
        <authorList>
            <person name="Criscuolo A."/>
        </authorList>
    </citation>
    <scope>NUCLEOTIDE SEQUENCE</scope>
    <source>
        <strain evidence="7">CIP111803</strain>
    </source>
</reference>
<dbReference type="RefSeq" id="WP_218114963.1">
    <property type="nucleotide sequence ID" value="NZ_CAJVAP010000013.1"/>
</dbReference>
<dbReference type="EMBL" id="CAJVAP010000013">
    <property type="protein sequence ID" value="CAG7610762.1"/>
    <property type="molecule type" value="Genomic_DNA"/>
</dbReference>
<evidence type="ECO:0000256" key="4">
    <source>
        <dbReference type="ARBA" id="ARBA00023136"/>
    </source>
</evidence>
<evidence type="ECO:0000256" key="5">
    <source>
        <dbReference type="SAM" id="MobiDB-lite"/>
    </source>
</evidence>
<dbReference type="Proteomes" id="UP000693892">
    <property type="component" value="Unassembled WGS sequence"/>
</dbReference>
<keyword evidence="2" id="KW-0812">Transmembrane</keyword>
<evidence type="ECO:0000256" key="3">
    <source>
        <dbReference type="ARBA" id="ARBA00022989"/>
    </source>
</evidence>
<feature type="domain" description="G" evidence="6">
    <location>
        <begin position="37"/>
        <end position="154"/>
    </location>
</feature>
<evidence type="ECO:0000256" key="2">
    <source>
        <dbReference type="ARBA" id="ARBA00022692"/>
    </source>
</evidence>
<keyword evidence="3" id="KW-1133">Transmembrane helix</keyword>
<evidence type="ECO:0000313" key="8">
    <source>
        <dbReference type="Proteomes" id="UP000693892"/>
    </source>
</evidence>
<feature type="compositionally biased region" description="Basic and acidic residues" evidence="5">
    <location>
        <begin position="10"/>
        <end position="21"/>
    </location>
</feature>
<organism evidence="7 8">
    <name type="scientific">Leucobacter soli</name>
    <dbReference type="NCBI Taxonomy" id="2812850"/>
    <lineage>
        <taxon>Bacteria</taxon>
        <taxon>Bacillati</taxon>
        <taxon>Actinomycetota</taxon>
        <taxon>Actinomycetes</taxon>
        <taxon>Micrococcales</taxon>
        <taxon>Microbacteriaceae</taxon>
        <taxon>Leucobacter</taxon>
    </lineage>
</organism>
<evidence type="ECO:0000313" key="7">
    <source>
        <dbReference type="EMBL" id="CAG7610762.1"/>
    </source>
</evidence>